<sequence>MSVGSSSGSDAGLPSPYLHFLVALTTASTVTRHLAPAAIYLSSSLTGTFSGSSQVRKGQTYAADAQHTAASSV</sequence>
<gene>
    <name evidence="1" type="ORF">EIP91_007412</name>
</gene>
<accession>A0A4R0RQP1</accession>
<protein>
    <submittedName>
        <fullName evidence="1">Uncharacterized protein</fullName>
    </submittedName>
</protein>
<reference evidence="1 2" key="1">
    <citation type="submission" date="2018-11" db="EMBL/GenBank/DDBJ databases">
        <title>Genome assembly of Steccherinum ochraceum LE-BIN_3174, the white-rot fungus of the Steccherinaceae family (The Residual Polyporoid clade, Polyporales, Basidiomycota).</title>
        <authorList>
            <person name="Fedorova T.V."/>
            <person name="Glazunova O.A."/>
            <person name="Landesman E.O."/>
            <person name="Moiseenko K.V."/>
            <person name="Psurtseva N.V."/>
            <person name="Savinova O.S."/>
            <person name="Shakhova N.V."/>
            <person name="Tyazhelova T.V."/>
            <person name="Vasina D.V."/>
        </authorList>
    </citation>
    <scope>NUCLEOTIDE SEQUENCE [LARGE SCALE GENOMIC DNA]</scope>
    <source>
        <strain evidence="1 2">LE-BIN_3174</strain>
    </source>
</reference>
<evidence type="ECO:0000313" key="1">
    <source>
        <dbReference type="EMBL" id="TCD69482.1"/>
    </source>
</evidence>
<organism evidence="1 2">
    <name type="scientific">Steccherinum ochraceum</name>
    <dbReference type="NCBI Taxonomy" id="92696"/>
    <lineage>
        <taxon>Eukaryota</taxon>
        <taxon>Fungi</taxon>
        <taxon>Dikarya</taxon>
        <taxon>Basidiomycota</taxon>
        <taxon>Agaricomycotina</taxon>
        <taxon>Agaricomycetes</taxon>
        <taxon>Polyporales</taxon>
        <taxon>Steccherinaceae</taxon>
        <taxon>Steccherinum</taxon>
    </lineage>
</organism>
<keyword evidence="2" id="KW-1185">Reference proteome</keyword>
<comment type="caution">
    <text evidence="1">The sequence shown here is derived from an EMBL/GenBank/DDBJ whole genome shotgun (WGS) entry which is preliminary data.</text>
</comment>
<dbReference type="Proteomes" id="UP000292702">
    <property type="component" value="Unassembled WGS sequence"/>
</dbReference>
<name>A0A4R0RQP1_9APHY</name>
<evidence type="ECO:0000313" key="2">
    <source>
        <dbReference type="Proteomes" id="UP000292702"/>
    </source>
</evidence>
<proteinExistence type="predicted"/>
<dbReference type="AlphaFoldDB" id="A0A4R0RQP1"/>
<dbReference type="EMBL" id="RWJN01000040">
    <property type="protein sequence ID" value="TCD69482.1"/>
    <property type="molecule type" value="Genomic_DNA"/>
</dbReference>